<organism evidence="1">
    <name type="scientific">gut metagenome</name>
    <dbReference type="NCBI Taxonomy" id="749906"/>
    <lineage>
        <taxon>unclassified sequences</taxon>
        <taxon>metagenomes</taxon>
        <taxon>organismal metagenomes</taxon>
    </lineage>
</organism>
<accession>J9FJQ3</accession>
<comment type="caution">
    <text evidence="1">The sequence shown here is derived from an EMBL/GenBank/DDBJ whole genome shotgun (WGS) entry which is preliminary data.</text>
</comment>
<reference evidence="1" key="1">
    <citation type="journal article" date="2012" name="PLoS ONE">
        <title>Gene sets for utilization of primary and secondary nutrition supplies in the distal gut of endangered iberian lynx.</title>
        <authorList>
            <person name="Alcaide M."/>
            <person name="Messina E."/>
            <person name="Richter M."/>
            <person name="Bargiela R."/>
            <person name="Peplies J."/>
            <person name="Huws S.A."/>
            <person name="Newbold C.J."/>
            <person name="Golyshin P.N."/>
            <person name="Simon M.A."/>
            <person name="Lopez G."/>
            <person name="Yakimov M.M."/>
            <person name="Ferrer M."/>
        </authorList>
    </citation>
    <scope>NUCLEOTIDE SEQUENCE</scope>
</reference>
<gene>
    <name evidence="1" type="ORF">EVA_22015</name>
</gene>
<evidence type="ECO:0000313" key="1">
    <source>
        <dbReference type="EMBL" id="EJW89882.1"/>
    </source>
</evidence>
<protein>
    <submittedName>
        <fullName evidence="1">Uncharacterized protein</fullName>
    </submittedName>
</protein>
<dbReference type="AlphaFoldDB" id="J9FJQ3"/>
<sequence length="28" mass="3523">MPIIRSMVQSMFFLIRFGLYEVFFFYHC</sequence>
<feature type="non-terminal residue" evidence="1">
    <location>
        <position position="28"/>
    </location>
</feature>
<proteinExistence type="predicted"/>
<name>J9FJQ3_9ZZZZ</name>
<dbReference type="EMBL" id="AMCI01009196">
    <property type="protein sequence ID" value="EJW89882.1"/>
    <property type="molecule type" value="Genomic_DNA"/>
</dbReference>